<evidence type="ECO:0000313" key="2">
    <source>
        <dbReference type="Proteomes" id="UP001168821"/>
    </source>
</evidence>
<protein>
    <submittedName>
        <fullName evidence="1">Uncharacterized protein</fullName>
    </submittedName>
</protein>
<dbReference type="EMBL" id="JALNTZ010000004">
    <property type="protein sequence ID" value="KAJ3656041.1"/>
    <property type="molecule type" value="Genomic_DNA"/>
</dbReference>
<keyword evidence="2" id="KW-1185">Reference proteome</keyword>
<gene>
    <name evidence="1" type="ORF">Zmor_015144</name>
</gene>
<dbReference type="Proteomes" id="UP001168821">
    <property type="component" value="Unassembled WGS sequence"/>
</dbReference>
<dbReference type="AlphaFoldDB" id="A0AA38IIX4"/>
<organism evidence="1 2">
    <name type="scientific">Zophobas morio</name>
    <dbReference type="NCBI Taxonomy" id="2755281"/>
    <lineage>
        <taxon>Eukaryota</taxon>
        <taxon>Metazoa</taxon>
        <taxon>Ecdysozoa</taxon>
        <taxon>Arthropoda</taxon>
        <taxon>Hexapoda</taxon>
        <taxon>Insecta</taxon>
        <taxon>Pterygota</taxon>
        <taxon>Neoptera</taxon>
        <taxon>Endopterygota</taxon>
        <taxon>Coleoptera</taxon>
        <taxon>Polyphaga</taxon>
        <taxon>Cucujiformia</taxon>
        <taxon>Tenebrionidae</taxon>
        <taxon>Zophobas</taxon>
    </lineage>
</organism>
<evidence type="ECO:0000313" key="1">
    <source>
        <dbReference type="EMBL" id="KAJ3656041.1"/>
    </source>
</evidence>
<name>A0AA38IIX4_9CUCU</name>
<sequence>MTRQTVPVFVHFSRALPPLNIHQKNLGAYCGFSLDVMGDCGSIDGNVPGERDSASSGRTNAQNVKISASNQTNIFILIDTGFLSSDYLFSRGETRGSR</sequence>
<reference evidence="1" key="1">
    <citation type="journal article" date="2023" name="G3 (Bethesda)">
        <title>Whole genome assemblies of Zophobas morio and Tenebrio molitor.</title>
        <authorList>
            <person name="Kaur S."/>
            <person name="Stinson S.A."/>
            <person name="diCenzo G.C."/>
        </authorList>
    </citation>
    <scope>NUCLEOTIDE SEQUENCE</scope>
    <source>
        <strain evidence="1">QUZm001</strain>
    </source>
</reference>
<proteinExistence type="predicted"/>
<accession>A0AA38IIX4</accession>
<comment type="caution">
    <text evidence="1">The sequence shown here is derived from an EMBL/GenBank/DDBJ whole genome shotgun (WGS) entry which is preliminary data.</text>
</comment>